<sequence>MNRLKTLEAIKKDIEELQAYVNLVENYPTETLENRIIKTYACTNSLAKVLADVNAQLEKNESPLVDHSFITNFIKSPPIDKLHRLVRTNYLSKTKHNHKKINSI</sequence>
<evidence type="ECO:0000313" key="1">
    <source>
        <dbReference type="EMBL" id="ALS77213.1"/>
    </source>
</evidence>
<gene>
    <name evidence="1" type="ORF">AUO94_00500</name>
</gene>
<evidence type="ECO:0000313" key="2">
    <source>
        <dbReference type="Proteomes" id="UP000065533"/>
    </source>
</evidence>
<dbReference type="RefSeq" id="WP_058383893.1">
    <property type="nucleotide sequence ID" value="NZ_CP013661.2"/>
</dbReference>
<reference evidence="1" key="1">
    <citation type="submission" date="2016-01" db="EMBL/GenBank/DDBJ databases">
        <title>Complete genome of Planococcus kocurri type strain.</title>
        <authorList>
            <person name="See-Too W.S."/>
        </authorList>
    </citation>
    <scope>NUCLEOTIDE SEQUENCE [LARGE SCALE GENOMIC DNA]</scope>
    <source>
        <strain evidence="1">ATCC 43650</strain>
    </source>
</reference>
<name>A0ABM5WSB9_9BACL</name>
<organism evidence="1 2">
    <name type="scientific">Planococcus kocurii</name>
    <dbReference type="NCBI Taxonomy" id="1374"/>
    <lineage>
        <taxon>Bacteria</taxon>
        <taxon>Bacillati</taxon>
        <taxon>Bacillota</taxon>
        <taxon>Bacilli</taxon>
        <taxon>Bacillales</taxon>
        <taxon>Caryophanaceae</taxon>
        <taxon>Planococcus</taxon>
    </lineage>
</organism>
<accession>A0ABM5WSB9</accession>
<protein>
    <submittedName>
        <fullName evidence="1">Uncharacterized protein</fullName>
    </submittedName>
</protein>
<proteinExistence type="predicted"/>
<dbReference type="EMBL" id="CP013661">
    <property type="protein sequence ID" value="ALS77213.1"/>
    <property type="molecule type" value="Genomic_DNA"/>
</dbReference>
<dbReference type="Proteomes" id="UP000065533">
    <property type="component" value="Chromosome"/>
</dbReference>
<keyword evidence="2" id="KW-1185">Reference proteome</keyword>